<feature type="compositionally biased region" description="Basic and acidic residues" evidence="1">
    <location>
        <begin position="255"/>
        <end position="285"/>
    </location>
</feature>
<evidence type="ECO:0000313" key="2">
    <source>
        <dbReference type="EMBL" id="GFS38021.1"/>
    </source>
</evidence>
<feature type="compositionally biased region" description="Basic and acidic residues" evidence="1">
    <location>
        <begin position="177"/>
        <end position="215"/>
    </location>
</feature>
<comment type="caution">
    <text evidence="2">The sequence shown here is derived from an EMBL/GenBank/DDBJ whole genome shotgun (WGS) entry which is preliminary data.</text>
</comment>
<dbReference type="EMBL" id="BMAW01043181">
    <property type="protein sequence ID" value="GFS38021.1"/>
    <property type="molecule type" value="Genomic_DNA"/>
</dbReference>
<gene>
    <name evidence="2" type="ORF">NPIL_433821</name>
</gene>
<name>A0A8X6IBA6_NEPPI</name>
<feature type="compositionally biased region" description="Basic and acidic residues" evidence="1">
    <location>
        <begin position="224"/>
        <end position="248"/>
    </location>
</feature>
<protein>
    <submittedName>
        <fullName evidence="2">Uncharacterized protein</fullName>
    </submittedName>
</protein>
<organism evidence="2 3">
    <name type="scientific">Nephila pilipes</name>
    <name type="common">Giant wood spider</name>
    <name type="synonym">Nephila maculata</name>
    <dbReference type="NCBI Taxonomy" id="299642"/>
    <lineage>
        <taxon>Eukaryota</taxon>
        <taxon>Metazoa</taxon>
        <taxon>Ecdysozoa</taxon>
        <taxon>Arthropoda</taxon>
        <taxon>Chelicerata</taxon>
        <taxon>Arachnida</taxon>
        <taxon>Araneae</taxon>
        <taxon>Araneomorphae</taxon>
        <taxon>Entelegynae</taxon>
        <taxon>Araneoidea</taxon>
        <taxon>Nephilidae</taxon>
        <taxon>Nephila</taxon>
    </lineage>
</organism>
<reference evidence="2" key="1">
    <citation type="submission" date="2020-08" db="EMBL/GenBank/DDBJ databases">
        <title>Multicomponent nature underlies the extraordinary mechanical properties of spider dragline silk.</title>
        <authorList>
            <person name="Kono N."/>
            <person name="Nakamura H."/>
            <person name="Mori M."/>
            <person name="Yoshida Y."/>
            <person name="Ohtoshi R."/>
            <person name="Malay A.D."/>
            <person name="Moran D.A.P."/>
            <person name="Tomita M."/>
            <person name="Numata K."/>
            <person name="Arakawa K."/>
        </authorList>
    </citation>
    <scope>NUCLEOTIDE SEQUENCE</scope>
</reference>
<feature type="region of interest" description="Disordered" evidence="1">
    <location>
        <begin position="166"/>
        <end position="288"/>
    </location>
</feature>
<dbReference type="Proteomes" id="UP000887013">
    <property type="component" value="Unassembled WGS sequence"/>
</dbReference>
<dbReference type="AlphaFoldDB" id="A0A8X6IBA6"/>
<accession>A0A8X6IBA6</accession>
<sequence>MRKEITVNHTFKGTKEDEVFLLVPINIHGARVRYDPETVEKETQTEELETCEVQVVNHFQMEVVDYYEEEVQSYSQMEYLEVCETEVERFTQTDVLEYCEKEKEKHTQKKDLAYCKEKAQKQTQTEDLEYYKEEVESSTQTEDLEYHEVNPEEHCYSKKPVFDKGTMTKRQLKRREHFAEEEVQKSKKRKVEEEESNKREAEEEASKKRKEKSEGTGRSSISIKDTKEKREGTGRCSDIMKHAQEKRVVTGKSSDNMKHAQEKREGTGKSSDSMKHAQEKREGTRRSSINIKDAQLPVAVNCSENKEDFIKRLKTIYEELKMIFAEEKIAVEMKETMNEDIMPTLSPVQKEAVETKKTLENDISFNLCPVQKEKKGKIQVVQEHQEDQKINSFELDGNPGLIYEENFPRNNSLQDLQLSENVNDLCLDLSETTSEFMDVFLPELYIPYMDIDIMTPLNNESAILEEQLLPVNC</sequence>
<keyword evidence="3" id="KW-1185">Reference proteome</keyword>
<proteinExistence type="predicted"/>
<evidence type="ECO:0000256" key="1">
    <source>
        <dbReference type="SAM" id="MobiDB-lite"/>
    </source>
</evidence>
<evidence type="ECO:0000313" key="3">
    <source>
        <dbReference type="Proteomes" id="UP000887013"/>
    </source>
</evidence>
<feature type="region of interest" description="Disordered" evidence="1">
    <location>
        <begin position="132"/>
        <end position="152"/>
    </location>
</feature>